<dbReference type="GO" id="GO:0005886">
    <property type="term" value="C:plasma membrane"/>
    <property type="evidence" value="ECO:0007669"/>
    <property type="project" value="TreeGrafter"/>
</dbReference>
<evidence type="ECO:0000256" key="5">
    <source>
        <dbReference type="SAM" id="Phobius"/>
    </source>
</evidence>
<keyword evidence="3 5" id="KW-1133">Transmembrane helix</keyword>
<evidence type="ECO:0000256" key="2">
    <source>
        <dbReference type="ARBA" id="ARBA00022692"/>
    </source>
</evidence>
<accession>A0A366F081</accession>
<dbReference type="CDD" id="cd16914">
    <property type="entry name" value="EcfT"/>
    <property type="match status" value="1"/>
</dbReference>
<feature type="transmembrane region" description="Helical" evidence="5">
    <location>
        <begin position="103"/>
        <end position="126"/>
    </location>
</feature>
<dbReference type="PANTHER" id="PTHR33514:SF1">
    <property type="entry name" value="ABC TRANSPORTER PERMEASE"/>
    <property type="match status" value="1"/>
</dbReference>
<dbReference type="Proteomes" id="UP000252118">
    <property type="component" value="Unassembled WGS sequence"/>
</dbReference>
<feature type="transmembrane region" description="Helical" evidence="5">
    <location>
        <begin position="146"/>
        <end position="165"/>
    </location>
</feature>
<comment type="caution">
    <text evidence="6">The sequence shown here is derived from an EMBL/GenBank/DDBJ whole genome shotgun (WGS) entry which is preliminary data.</text>
</comment>
<evidence type="ECO:0000313" key="6">
    <source>
        <dbReference type="EMBL" id="RBP08037.1"/>
    </source>
</evidence>
<organism evidence="6 7">
    <name type="scientific">Rossellomorea aquimaris</name>
    <dbReference type="NCBI Taxonomy" id="189382"/>
    <lineage>
        <taxon>Bacteria</taxon>
        <taxon>Bacillati</taxon>
        <taxon>Bacillota</taxon>
        <taxon>Bacilli</taxon>
        <taxon>Bacillales</taxon>
        <taxon>Bacillaceae</taxon>
        <taxon>Rossellomorea</taxon>
    </lineage>
</organism>
<evidence type="ECO:0000313" key="7">
    <source>
        <dbReference type="Proteomes" id="UP000252118"/>
    </source>
</evidence>
<dbReference type="Pfam" id="PF02361">
    <property type="entry name" value="CbiQ"/>
    <property type="match status" value="1"/>
</dbReference>
<dbReference type="RefSeq" id="WP_113967906.1">
    <property type="nucleotide sequence ID" value="NZ_QNRJ01000001.1"/>
</dbReference>
<protein>
    <submittedName>
        <fullName evidence="6">Energy-coupling factor transport system permease protein</fullName>
    </submittedName>
</protein>
<gene>
    <name evidence="6" type="ORF">DET59_101408</name>
</gene>
<sequence>MNIVLKHRETWLHQINPSFKLMTLIGLFVFLLFIHYLNWLLYLSLLFFLLLSVFSGYSYRTVSLMILPFFLVFISTASSMILFGKGETTWMKFDLIHITEESFYRGIHVGLRTIVFAILGLLFALTTRPVKLFYSLMQQLQLKPKYAYSFMAGFRLIPIMIEEYFTIRNAMKVRGVEERRGIKNLFHKMKSYSIPLLAQSIRRAHRIAVAMETKGFKGSGNRTYYYRETFSKYDGYFLGSILFMVVLSYYSSIHLPIFPTGDVRHGN</sequence>
<feature type="transmembrane region" description="Helical" evidence="5">
    <location>
        <begin position="236"/>
        <end position="257"/>
    </location>
</feature>
<dbReference type="AlphaFoldDB" id="A0A366F081"/>
<feature type="transmembrane region" description="Helical" evidence="5">
    <location>
        <begin position="62"/>
        <end position="83"/>
    </location>
</feature>
<proteinExistence type="predicted"/>
<dbReference type="OrthoDB" id="92887at2"/>
<evidence type="ECO:0000256" key="4">
    <source>
        <dbReference type="ARBA" id="ARBA00023136"/>
    </source>
</evidence>
<name>A0A366F081_9BACI</name>
<reference evidence="6 7" key="1">
    <citation type="submission" date="2018-06" db="EMBL/GenBank/DDBJ databases">
        <title>Freshwater and sediment microbial communities from various areas in North America, analyzing microbe dynamics in response to fracking.</title>
        <authorList>
            <person name="Lamendella R."/>
        </authorList>
    </citation>
    <scope>NUCLEOTIDE SEQUENCE [LARGE SCALE GENOMIC DNA]</scope>
    <source>
        <strain evidence="6 7">97B</strain>
    </source>
</reference>
<evidence type="ECO:0000256" key="3">
    <source>
        <dbReference type="ARBA" id="ARBA00022989"/>
    </source>
</evidence>
<dbReference type="EMBL" id="QNRJ01000001">
    <property type="protein sequence ID" value="RBP08037.1"/>
    <property type="molecule type" value="Genomic_DNA"/>
</dbReference>
<evidence type="ECO:0000256" key="1">
    <source>
        <dbReference type="ARBA" id="ARBA00004141"/>
    </source>
</evidence>
<feature type="transmembrane region" description="Helical" evidence="5">
    <location>
        <begin position="21"/>
        <end position="50"/>
    </location>
</feature>
<comment type="subcellular location">
    <subcellularLocation>
        <location evidence="1">Membrane</location>
        <topology evidence="1">Multi-pass membrane protein</topology>
    </subcellularLocation>
</comment>
<dbReference type="PANTHER" id="PTHR33514">
    <property type="entry name" value="PROTEIN ABCI12, CHLOROPLASTIC"/>
    <property type="match status" value="1"/>
</dbReference>
<keyword evidence="4 5" id="KW-0472">Membrane</keyword>
<keyword evidence="2 5" id="KW-0812">Transmembrane</keyword>
<dbReference type="InterPro" id="IPR003339">
    <property type="entry name" value="ABC/ECF_trnsptr_transmembrane"/>
</dbReference>